<dbReference type="Gene3D" id="2.30.110.10">
    <property type="entry name" value="Electron Transport, Fmn-binding Protein, Chain A"/>
    <property type="match status" value="1"/>
</dbReference>
<dbReference type="NCBIfam" id="TIGR04025">
    <property type="entry name" value="PPOX_FMN_DR2398"/>
    <property type="match status" value="1"/>
</dbReference>
<evidence type="ECO:0000259" key="1">
    <source>
        <dbReference type="Pfam" id="PF01243"/>
    </source>
</evidence>
<dbReference type="RefSeq" id="WP_285763869.1">
    <property type="nucleotide sequence ID" value="NZ_BSYJ01000003.1"/>
</dbReference>
<sequence>MYEPKDVVSTPEVVQEVLGDVLFSQDTKCIDHIDAHCRAWIERSPFVVVSTYNARGQVDVAPKGDPVGSWKVLDEHTIAIPDRLGNNRADTFRNILETARIGLMFVVPRRREVVRVSGSAVIARDADLLESMTVSGKQPTLAIIVRVEEAMFHCGKAMIRSNMWTPEEWGPIDGLPTYGQALVDHGKLPIPVEDMQAGIIRNEENRLY</sequence>
<gene>
    <name evidence="2" type="ORF">MNKW57_15540</name>
</gene>
<name>A0ABQ6LYU0_9GAMM</name>
<comment type="caution">
    <text evidence="2">The sequence shown here is derived from an EMBL/GenBank/DDBJ whole genome shotgun (WGS) entry which is preliminary data.</text>
</comment>
<dbReference type="InterPro" id="IPR011576">
    <property type="entry name" value="Pyridox_Oxase_N"/>
</dbReference>
<dbReference type="PANTHER" id="PTHR42815">
    <property type="entry name" value="FAD-BINDING, PUTATIVE (AFU_ORTHOLOGUE AFUA_6G07600)-RELATED"/>
    <property type="match status" value="1"/>
</dbReference>
<reference evidence="2 3" key="1">
    <citation type="submission" date="2023-04" db="EMBL/GenBank/DDBJ databases">
        <title>Marinobulbifer ophiurae gen. nov., sp. Nov., isolate from tissue of brittle star Ophioplocus japonicus.</title>
        <authorList>
            <person name="Kawano K."/>
            <person name="Sawayama S."/>
            <person name="Nakagawa S."/>
        </authorList>
    </citation>
    <scope>NUCLEOTIDE SEQUENCE [LARGE SCALE GENOMIC DNA]</scope>
    <source>
        <strain evidence="2 3">NKW57</strain>
    </source>
</reference>
<dbReference type="InterPro" id="IPR012349">
    <property type="entry name" value="Split_barrel_FMN-bd"/>
</dbReference>
<keyword evidence="3" id="KW-1185">Reference proteome</keyword>
<dbReference type="EMBL" id="BSYJ01000003">
    <property type="protein sequence ID" value="GMG87233.1"/>
    <property type="molecule type" value="Genomic_DNA"/>
</dbReference>
<evidence type="ECO:0000313" key="3">
    <source>
        <dbReference type="Proteomes" id="UP001224392"/>
    </source>
</evidence>
<dbReference type="InterPro" id="IPR024029">
    <property type="entry name" value="Pyridox_Oxase_FMN-dep"/>
</dbReference>
<protein>
    <submittedName>
        <fullName evidence="2">Pyridoxamine 5'-phosphate oxidase family protein</fullName>
    </submittedName>
</protein>
<feature type="domain" description="Pyridoxamine 5'-phosphate oxidase N-terminal" evidence="1">
    <location>
        <begin position="34"/>
        <end position="154"/>
    </location>
</feature>
<dbReference type="Pfam" id="PF01243">
    <property type="entry name" value="PNPOx_N"/>
    <property type="match status" value="1"/>
</dbReference>
<evidence type="ECO:0000313" key="2">
    <source>
        <dbReference type="EMBL" id="GMG87233.1"/>
    </source>
</evidence>
<proteinExistence type="predicted"/>
<accession>A0ABQ6LYU0</accession>
<dbReference type="PANTHER" id="PTHR42815:SF2">
    <property type="entry name" value="FAD-BINDING, PUTATIVE (AFU_ORTHOLOGUE AFUA_6G07600)-RELATED"/>
    <property type="match status" value="1"/>
</dbReference>
<dbReference type="Proteomes" id="UP001224392">
    <property type="component" value="Unassembled WGS sequence"/>
</dbReference>
<dbReference type="SUPFAM" id="SSF50475">
    <property type="entry name" value="FMN-binding split barrel"/>
    <property type="match status" value="1"/>
</dbReference>
<organism evidence="2 3">
    <name type="scientific">Biformimicrobium ophioploci</name>
    <dbReference type="NCBI Taxonomy" id="3036711"/>
    <lineage>
        <taxon>Bacteria</taxon>
        <taxon>Pseudomonadati</taxon>
        <taxon>Pseudomonadota</taxon>
        <taxon>Gammaproteobacteria</taxon>
        <taxon>Cellvibrionales</taxon>
        <taxon>Microbulbiferaceae</taxon>
        <taxon>Biformimicrobium</taxon>
    </lineage>
</organism>